<evidence type="ECO:0000313" key="1">
    <source>
        <dbReference type="EMBL" id="TBL72998.1"/>
    </source>
</evidence>
<sequence length="191" mass="22683">MRLEMMDQTLGFDNTIEGIHQAVDYVKRTIEETRLHLDYMKIDGNEIYDDFESYLEERVTQVQFIKVELKTKKQMVLSIVESMHEYVQRVIPEINRLNEEFYGNMNKPWDRLIELLQGCEWIIEVVDILKIPGTDYNEIKNYSQLVTLTEALQKQFSELEQAMNNTDMVLIGDILKYEILPIFEEFQISLS</sequence>
<dbReference type="EMBL" id="SIRE01000022">
    <property type="protein sequence ID" value="TBL72998.1"/>
    <property type="molecule type" value="Genomic_DNA"/>
</dbReference>
<dbReference type="Proteomes" id="UP000293142">
    <property type="component" value="Unassembled WGS sequence"/>
</dbReference>
<dbReference type="AlphaFoldDB" id="A0A4Q9DL09"/>
<proteinExistence type="predicted"/>
<protein>
    <submittedName>
        <fullName evidence="1">Uncharacterized protein</fullName>
    </submittedName>
</protein>
<keyword evidence="2" id="KW-1185">Reference proteome</keyword>
<reference evidence="1 2" key="1">
    <citation type="submission" date="2019-02" db="EMBL/GenBank/DDBJ databases">
        <title>Paenibacillus sp. nov., isolated from surface-sterilized tissue of Thalictrum simplex L.</title>
        <authorList>
            <person name="Tuo L."/>
        </authorList>
    </citation>
    <scope>NUCLEOTIDE SEQUENCE [LARGE SCALE GENOMIC DNA]</scope>
    <source>
        <strain evidence="1 2">N2SHLJ1</strain>
    </source>
</reference>
<gene>
    <name evidence="1" type="ORF">EYB31_27615</name>
</gene>
<accession>A0A4Q9DL09</accession>
<dbReference type="OrthoDB" id="1683192at2"/>
<comment type="caution">
    <text evidence="1">The sequence shown here is derived from an EMBL/GenBank/DDBJ whole genome shotgun (WGS) entry which is preliminary data.</text>
</comment>
<dbReference type="RefSeq" id="WP_131016717.1">
    <property type="nucleotide sequence ID" value="NZ_SIRE01000022.1"/>
</dbReference>
<name>A0A4Q9DL09_9BACL</name>
<evidence type="ECO:0000313" key="2">
    <source>
        <dbReference type="Proteomes" id="UP000293142"/>
    </source>
</evidence>
<organism evidence="1 2">
    <name type="scientific">Paenibacillus thalictri</name>
    <dbReference type="NCBI Taxonomy" id="2527873"/>
    <lineage>
        <taxon>Bacteria</taxon>
        <taxon>Bacillati</taxon>
        <taxon>Bacillota</taxon>
        <taxon>Bacilli</taxon>
        <taxon>Bacillales</taxon>
        <taxon>Paenibacillaceae</taxon>
        <taxon>Paenibacillus</taxon>
    </lineage>
</organism>